<evidence type="ECO:0000313" key="2">
    <source>
        <dbReference type="Proteomes" id="UP000318126"/>
    </source>
</evidence>
<gene>
    <name evidence="1" type="ORF">FN961_13045</name>
</gene>
<dbReference type="Proteomes" id="UP000318126">
    <property type="component" value="Unassembled WGS sequence"/>
</dbReference>
<accession>A0A553JMZ3</accession>
<comment type="caution">
    <text evidence="1">The sequence shown here is derived from an EMBL/GenBank/DDBJ whole genome shotgun (WGS) entry which is preliminary data.</text>
</comment>
<evidence type="ECO:0000313" key="1">
    <source>
        <dbReference type="EMBL" id="TRY13838.1"/>
    </source>
</evidence>
<reference evidence="2" key="1">
    <citation type="submission" date="2019-07" db="EMBL/GenBank/DDBJ databases">
        <title>Shewanella sp. YLB-08 draft genomic sequence.</title>
        <authorList>
            <person name="Yu L."/>
        </authorList>
    </citation>
    <scope>NUCLEOTIDE SEQUENCE [LARGE SCALE GENOMIC DNA]</scope>
    <source>
        <strain evidence="2">JCM 20706</strain>
    </source>
</reference>
<dbReference type="OrthoDB" id="6316009at2"/>
<sequence>MKETFYIGAHGNLSLYVAKVMLSGMASAGVKVLAEGLPIGTEIVGIRHITENLGAGTGIKVELIDASAGNTELLSVTTTSADSGVTALNPVYISDDGPSDLVLTNTGSEATGEVVIQLEYRFKDY</sequence>
<protein>
    <submittedName>
        <fullName evidence="1">Uncharacterized protein</fullName>
    </submittedName>
</protein>
<organism evidence="1 2">
    <name type="scientific">Shewanella hanedai</name>
    <name type="common">Alteromonas hanedai</name>
    <dbReference type="NCBI Taxonomy" id="25"/>
    <lineage>
        <taxon>Bacteria</taxon>
        <taxon>Pseudomonadati</taxon>
        <taxon>Pseudomonadota</taxon>
        <taxon>Gammaproteobacteria</taxon>
        <taxon>Alteromonadales</taxon>
        <taxon>Shewanellaceae</taxon>
        <taxon>Shewanella</taxon>
    </lineage>
</organism>
<proteinExistence type="predicted"/>
<keyword evidence="2" id="KW-1185">Reference proteome</keyword>
<dbReference type="AlphaFoldDB" id="A0A553JMZ3"/>
<name>A0A553JMZ3_SHEHA</name>
<dbReference type="EMBL" id="VKGK01000015">
    <property type="protein sequence ID" value="TRY13838.1"/>
    <property type="molecule type" value="Genomic_DNA"/>
</dbReference>
<dbReference type="RefSeq" id="WP_144040619.1">
    <property type="nucleotide sequence ID" value="NZ_BMPL01000015.1"/>
</dbReference>